<evidence type="ECO:0000313" key="3">
    <source>
        <dbReference type="Proteomes" id="UP001484535"/>
    </source>
</evidence>
<protein>
    <recommendedName>
        <fullName evidence="4">Band 7 domain-containing protein</fullName>
    </recommendedName>
</protein>
<reference evidence="2 3" key="1">
    <citation type="submission" date="2024-05" db="EMBL/GenBank/DDBJ databases">
        <authorList>
            <person name="Park S."/>
        </authorList>
    </citation>
    <scope>NUCLEOTIDE SEQUENCE [LARGE SCALE GENOMIC DNA]</scope>
    <source>
        <strain evidence="2 3">DGU5</strain>
    </source>
</reference>
<dbReference type="Proteomes" id="UP001484535">
    <property type="component" value="Unassembled WGS sequence"/>
</dbReference>
<dbReference type="EMBL" id="JBDLBR010000001">
    <property type="protein sequence ID" value="MEN7535685.1"/>
    <property type="molecule type" value="Genomic_DNA"/>
</dbReference>
<dbReference type="RefSeq" id="WP_346783147.1">
    <property type="nucleotide sequence ID" value="NZ_JBDLBR010000001.1"/>
</dbReference>
<feature type="region of interest" description="Disordered" evidence="1">
    <location>
        <begin position="358"/>
        <end position="383"/>
    </location>
</feature>
<keyword evidence="3" id="KW-1185">Reference proteome</keyword>
<gene>
    <name evidence="2" type="ORF">ABDJ38_00675</name>
</gene>
<sequence>MESLPLNLSDPNMLAEFVPQSLLKTFFEKRFASPEDLGAILFRDGAVIDAFTGTQFTIGGLWENMKGVIGGSHHYAIMLADLKPFDAVIPVRAISLDNVEVVGEATLRLQLNPEKITNILGLMRGVSRQERDADSKRGDEGAIGRKALLVSDVIAMLEPHLRERVFGEVIRRHRAEELRGSYGMQDLVQADAMKEVERLLDDVGVLIHATTVNFAMNEAERQAFEKAKIERDEAMKDFALKILKDQIAREADSTTFTIQSNVDIAKVERAASDELRTMVLDSEVAFVDAREMHQRRQEFEALDHEAKLLLAEHEAKTKLTLAELQDAVTKSLAEHELVKVGQQRRSWDMQFDREQTSVQKKWQREEEEKAEDHRRKIAGAQGKFARGEGLEDAEFGLKKTKLDTQASGISADEQVRQTREWNKVAVDNLNATNAAEIAKARGMTEVEVLKMQAESKAEIDKMLAAGSMSAEQLAIYMPGISQSAADVAIAKAQAEGQNAQQMLDMMQRMTAESREHEHLMVETGMKGGTGMAAGLGGRRGFPLDMDGDDSTVECPKCKRTNPAKAVHCFQCGTQLRN</sequence>
<feature type="compositionally biased region" description="Basic and acidic residues" evidence="1">
    <location>
        <begin position="362"/>
        <end position="374"/>
    </location>
</feature>
<name>A0ABV0CVD2_9SPHN</name>
<comment type="caution">
    <text evidence="2">The sequence shown here is derived from an EMBL/GenBank/DDBJ whole genome shotgun (WGS) entry which is preliminary data.</text>
</comment>
<evidence type="ECO:0000313" key="2">
    <source>
        <dbReference type="EMBL" id="MEN7535685.1"/>
    </source>
</evidence>
<accession>A0ABV0CVD2</accession>
<evidence type="ECO:0008006" key="4">
    <source>
        <dbReference type="Google" id="ProtNLM"/>
    </source>
</evidence>
<evidence type="ECO:0000256" key="1">
    <source>
        <dbReference type="SAM" id="MobiDB-lite"/>
    </source>
</evidence>
<proteinExistence type="predicted"/>
<organism evidence="2 3">
    <name type="scientific">Aurantiacibacter flavus</name>
    <dbReference type="NCBI Taxonomy" id="3145232"/>
    <lineage>
        <taxon>Bacteria</taxon>
        <taxon>Pseudomonadati</taxon>
        <taxon>Pseudomonadota</taxon>
        <taxon>Alphaproteobacteria</taxon>
        <taxon>Sphingomonadales</taxon>
        <taxon>Erythrobacteraceae</taxon>
        <taxon>Aurantiacibacter</taxon>
    </lineage>
</organism>